<sequence>MKNIAHRSMALYARLDFLLPCRSEKQLLLRPLSSSSFSVVARIQNGRRIPKATTSIPTRRSGNFQPTIWRDSYIQTLRGGFEEEECLSRRNELKEDVRHLIGKEKCLVEQLELLDNLRQLGLSYHFELEIKDAVKSISSMESTKSELENSLHGTALLFRLLREYELDASQLTSSVGLINMFKMLKDGSSKLNVVHDIKGMLSLYEASYLAVKGEEDLDEASDFSAKYLGKVRGSALNPQIIKQIDHALELPLHWRMPRLHTRWFIDAYETQENMYPMLLEFAKLDFNMVQSMHRKELKEMSRWWENLGIVCDELSFARDRLVEHYLWAMGFCFDLKFWTCRKGLAKMCCFITTIDDVYDVYGTLDELELFTEMVDKWEFSALELLPDYMKTCLTLLFNTMNEIACTNSTAQGSYVLSYLKRSVADLCKAYLTEARWYHTGYTPTLNEYLENAWASISSNLLLVFAYCVSGDVTVDSLNKFEFYPDIVRYSSILFRLYDDMGTSTDEMQRGDVLKSIQCYMKEKNVSESIARDYIKCLIKKYWTLLNHELAVNSINLDPFKRVAINIPRMAQCMYQHGDGHGVSNVRTRDIVISLLIDPINV</sequence>
<dbReference type="InterPro" id="IPR008930">
    <property type="entry name" value="Terpenoid_cyclase/PrenylTrfase"/>
</dbReference>
<evidence type="ECO:0000256" key="2">
    <source>
        <dbReference type="ARBA" id="ARBA00022723"/>
    </source>
</evidence>
<dbReference type="InterPro" id="IPR001906">
    <property type="entry name" value="Terpene_synth_N"/>
</dbReference>
<dbReference type="InterPro" id="IPR036965">
    <property type="entry name" value="Terpene_synth_N_sf"/>
</dbReference>
<organism evidence="6 7">
    <name type="scientific">Platanthera guangdongensis</name>
    <dbReference type="NCBI Taxonomy" id="2320717"/>
    <lineage>
        <taxon>Eukaryota</taxon>
        <taxon>Viridiplantae</taxon>
        <taxon>Streptophyta</taxon>
        <taxon>Embryophyta</taxon>
        <taxon>Tracheophyta</taxon>
        <taxon>Spermatophyta</taxon>
        <taxon>Magnoliopsida</taxon>
        <taxon>Liliopsida</taxon>
        <taxon>Asparagales</taxon>
        <taxon>Orchidaceae</taxon>
        <taxon>Orchidoideae</taxon>
        <taxon>Orchideae</taxon>
        <taxon>Orchidinae</taxon>
        <taxon>Platanthera</taxon>
    </lineage>
</organism>
<dbReference type="SFLD" id="SFLDS00005">
    <property type="entry name" value="Isoprenoid_Synthase_Type_I"/>
    <property type="match status" value="1"/>
</dbReference>
<evidence type="ECO:0000259" key="4">
    <source>
        <dbReference type="Pfam" id="PF01397"/>
    </source>
</evidence>
<dbReference type="Pfam" id="PF03936">
    <property type="entry name" value="Terpene_synth_C"/>
    <property type="match status" value="1"/>
</dbReference>
<dbReference type="InterPro" id="IPR044814">
    <property type="entry name" value="Terpene_cyclase_plant_C1"/>
</dbReference>
<reference evidence="6 7" key="1">
    <citation type="journal article" date="2022" name="Nat. Plants">
        <title>Genomes of leafy and leafless Platanthera orchids illuminate the evolution of mycoheterotrophy.</title>
        <authorList>
            <person name="Li M.H."/>
            <person name="Liu K.W."/>
            <person name="Li Z."/>
            <person name="Lu H.C."/>
            <person name="Ye Q.L."/>
            <person name="Zhang D."/>
            <person name="Wang J.Y."/>
            <person name="Li Y.F."/>
            <person name="Zhong Z.M."/>
            <person name="Liu X."/>
            <person name="Yu X."/>
            <person name="Liu D.K."/>
            <person name="Tu X.D."/>
            <person name="Liu B."/>
            <person name="Hao Y."/>
            <person name="Liao X.Y."/>
            <person name="Jiang Y.T."/>
            <person name="Sun W.H."/>
            <person name="Chen J."/>
            <person name="Chen Y.Q."/>
            <person name="Ai Y."/>
            <person name="Zhai J.W."/>
            <person name="Wu S.S."/>
            <person name="Zhou Z."/>
            <person name="Hsiao Y.Y."/>
            <person name="Wu W.L."/>
            <person name="Chen Y.Y."/>
            <person name="Lin Y.F."/>
            <person name="Hsu J.L."/>
            <person name="Li C.Y."/>
            <person name="Wang Z.W."/>
            <person name="Zhao X."/>
            <person name="Zhong W.Y."/>
            <person name="Ma X.K."/>
            <person name="Ma L."/>
            <person name="Huang J."/>
            <person name="Chen G.Z."/>
            <person name="Huang M.Z."/>
            <person name="Huang L."/>
            <person name="Peng D.H."/>
            <person name="Luo Y.B."/>
            <person name="Zou S.Q."/>
            <person name="Chen S.P."/>
            <person name="Lan S."/>
            <person name="Tsai W.C."/>
            <person name="Van de Peer Y."/>
            <person name="Liu Z.J."/>
        </authorList>
    </citation>
    <scope>NUCLEOTIDE SEQUENCE [LARGE SCALE GENOMIC DNA]</scope>
    <source>
        <strain evidence="6">Lor288</strain>
    </source>
</reference>
<evidence type="ECO:0000313" key="6">
    <source>
        <dbReference type="EMBL" id="KAK8969148.1"/>
    </source>
</evidence>
<dbReference type="Proteomes" id="UP001412067">
    <property type="component" value="Unassembled WGS sequence"/>
</dbReference>
<dbReference type="Gene3D" id="1.50.10.130">
    <property type="entry name" value="Terpene synthase, N-terminal domain"/>
    <property type="match status" value="1"/>
</dbReference>
<evidence type="ECO:0000256" key="1">
    <source>
        <dbReference type="ARBA" id="ARBA00001946"/>
    </source>
</evidence>
<dbReference type="SUPFAM" id="SSF48239">
    <property type="entry name" value="Terpenoid cyclases/Protein prenyltransferases"/>
    <property type="match status" value="1"/>
</dbReference>
<feature type="domain" description="Terpene synthase metal-binding" evidence="5">
    <location>
        <begin position="312"/>
        <end position="542"/>
    </location>
</feature>
<evidence type="ECO:0000259" key="5">
    <source>
        <dbReference type="Pfam" id="PF03936"/>
    </source>
</evidence>
<dbReference type="InterPro" id="IPR050148">
    <property type="entry name" value="Terpene_synthase-like"/>
</dbReference>
<comment type="caution">
    <text evidence="6">The sequence shown here is derived from an EMBL/GenBank/DDBJ whole genome shotgun (WGS) entry which is preliminary data.</text>
</comment>
<dbReference type="Pfam" id="PF01397">
    <property type="entry name" value="Terpene_synth"/>
    <property type="match status" value="1"/>
</dbReference>
<proteinExistence type="predicted"/>
<dbReference type="InterPro" id="IPR008949">
    <property type="entry name" value="Isoprenoid_synthase_dom_sf"/>
</dbReference>
<feature type="domain" description="Terpene synthase N-terminal" evidence="4">
    <location>
        <begin position="69"/>
        <end position="248"/>
    </location>
</feature>
<accession>A0ABR2MY31</accession>
<protein>
    <submittedName>
        <fullName evidence="6">Uncharacterized protein</fullName>
    </submittedName>
</protein>
<dbReference type="PANTHER" id="PTHR31225">
    <property type="entry name" value="OS04G0344100 PROTEIN-RELATED"/>
    <property type="match status" value="1"/>
</dbReference>
<dbReference type="CDD" id="cd00684">
    <property type="entry name" value="Terpene_cyclase_plant_C1"/>
    <property type="match status" value="1"/>
</dbReference>
<evidence type="ECO:0000313" key="7">
    <source>
        <dbReference type="Proteomes" id="UP001412067"/>
    </source>
</evidence>
<keyword evidence="3" id="KW-0460">Magnesium</keyword>
<evidence type="ECO:0000256" key="3">
    <source>
        <dbReference type="ARBA" id="ARBA00022842"/>
    </source>
</evidence>
<name>A0ABR2MY31_9ASPA</name>
<dbReference type="PANTHER" id="PTHR31225:SF252">
    <property type="entry name" value="TERPENE SYNTHASE 12-RELATED"/>
    <property type="match status" value="1"/>
</dbReference>
<dbReference type="SFLD" id="SFLDG01019">
    <property type="entry name" value="Terpene_Cyclase_Like_1_C_Termi"/>
    <property type="match status" value="1"/>
</dbReference>
<dbReference type="EMBL" id="JBBWWR010000003">
    <property type="protein sequence ID" value="KAK8969148.1"/>
    <property type="molecule type" value="Genomic_DNA"/>
</dbReference>
<keyword evidence="2" id="KW-0479">Metal-binding</keyword>
<comment type="cofactor">
    <cofactor evidence="1">
        <name>Mg(2+)</name>
        <dbReference type="ChEBI" id="CHEBI:18420"/>
    </cofactor>
</comment>
<dbReference type="InterPro" id="IPR034741">
    <property type="entry name" value="Terpene_cyclase-like_1_C"/>
</dbReference>
<dbReference type="SUPFAM" id="SSF48576">
    <property type="entry name" value="Terpenoid synthases"/>
    <property type="match status" value="1"/>
</dbReference>
<gene>
    <name evidence="6" type="ORF">KSP40_PGU020961</name>
</gene>
<dbReference type="Gene3D" id="1.10.600.10">
    <property type="entry name" value="Farnesyl Diphosphate Synthase"/>
    <property type="match status" value="1"/>
</dbReference>
<dbReference type="InterPro" id="IPR005630">
    <property type="entry name" value="Terpene_synthase_metal-bd"/>
</dbReference>
<keyword evidence="7" id="KW-1185">Reference proteome</keyword>